<evidence type="ECO:0000256" key="5">
    <source>
        <dbReference type="ARBA" id="ARBA00022777"/>
    </source>
</evidence>
<comment type="cofactor">
    <cofactor evidence="1">
        <name>a divalent metal cation</name>
        <dbReference type="ChEBI" id="CHEBI:60240"/>
    </cofactor>
</comment>
<dbReference type="GO" id="GO:0005524">
    <property type="term" value="F:ATP binding"/>
    <property type="evidence" value="ECO:0007669"/>
    <property type="project" value="UniProtKB-KW"/>
</dbReference>
<evidence type="ECO:0000313" key="12">
    <source>
        <dbReference type="Proteomes" id="UP000002063"/>
    </source>
</evidence>
<keyword evidence="6" id="KW-0067">ATP-binding</keyword>
<comment type="catalytic activity">
    <reaction evidence="9">
        <text>a 5'-end dephospho-2'-deoxyribonucleoside-DNA + ATP = a 5'-end 5'-phospho-2'-deoxyribonucleoside-DNA + ADP + H(+)</text>
        <dbReference type="Rhea" id="RHEA:15669"/>
        <dbReference type="Rhea" id="RHEA-COMP:13180"/>
        <dbReference type="Rhea" id="RHEA-COMP:13184"/>
        <dbReference type="ChEBI" id="CHEBI:15378"/>
        <dbReference type="ChEBI" id="CHEBI:30616"/>
        <dbReference type="ChEBI" id="CHEBI:136412"/>
        <dbReference type="ChEBI" id="CHEBI:136416"/>
        <dbReference type="ChEBI" id="CHEBI:456216"/>
        <dbReference type="EC" id="2.7.1.78"/>
    </reaction>
</comment>
<accession>C9RHK6</accession>
<dbReference type="STRING" id="579137.Metvu_1200"/>
<dbReference type="HOGENOM" id="CLU_051301_0_1_2"/>
<dbReference type="eggNOG" id="arCOG04127">
    <property type="taxonomic scope" value="Archaea"/>
</dbReference>
<evidence type="ECO:0000256" key="6">
    <source>
        <dbReference type="ARBA" id="ARBA00022840"/>
    </source>
</evidence>
<evidence type="ECO:0000313" key="11">
    <source>
        <dbReference type="EMBL" id="ACX73058.1"/>
    </source>
</evidence>
<gene>
    <name evidence="11" type="ordered locus">Metvu_1200</name>
</gene>
<feature type="domain" description="Clp1 P-loop" evidence="10">
    <location>
        <begin position="42"/>
        <end position="218"/>
    </location>
</feature>
<comment type="catalytic activity">
    <reaction evidence="8">
        <text>a 5'-end dephospho-ribonucleoside-RNA + ATP = a 5'-end 5'-phospho-ribonucleoside-RNA + ADP + H(+)</text>
        <dbReference type="Rhea" id="RHEA:54580"/>
        <dbReference type="Rhea" id="RHEA-COMP:13936"/>
        <dbReference type="Rhea" id="RHEA-COMP:15179"/>
        <dbReference type="ChEBI" id="CHEBI:15378"/>
        <dbReference type="ChEBI" id="CHEBI:30616"/>
        <dbReference type="ChEBI" id="CHEBI:138282"/>
        <dbReference type="ChEBI" id="CHEBI:138284"/>
        <dbReference type="ChEBI" id="CHEBI:456216"/>
        <dbReference type="EC" id="2.7.1.78"/>
    </reaction>
</comment>
<evidence type="ECO:0000256" key="4">
    <source>
        <dbReference type="ARBA" id="ARBA00022741"/>
    </source>
</evidence>
<proteinExistence type="predicted"/>
<dbReference type="EC" id="2.7.1.78" evidence="2"/>
<protein>
    <recommendedName>
        <fullName evidence="2">polynucleotide 5'-hydroxyl-kinase</fullName>
        <ecNumber evidence="2">2.7.1.78</ecNumber>
    </recommendedName>
</protein>
<dbReference type="SUPFAM" id="SSF52540">
    <property type="entry name" value="P-loop containing nucleoside triphosphate hydrolases"/>
    <property type="match status" value="1"/>
</dbReference>
<dbReference type="InterPro" id="IPR027417">
    <property type="entry name" value="P-loop_NTPase"/>
</dbReference>
<name>C9RHK6_METVM</name>
<dbReference type="Pfam" id="PF16575">
    <property type="entry name" value="CLP1_P"/>
    <property type="match status" value="1"/>
</dbReference>
<evidence type="ECO:0000256" key="7">
    <source>
        <dbReference type="ARBA" id="ARBA00024737"/>
    </source>
</evidence>
<evidence type="ECO:0000256" key="9">
    <source>
        <dbReference type="ARBA" id="ARBA00044673"/>
    </source>
</evidence>
<evidence type="ECO:0000259" key="10">
    <source>
        <dbReference type="Pfam" id="PF16575"/>
    </source>
</evidence>
<dbReference type="Gene3D" id="3.40.50.300">
    <property type="entry name" value="P-loop containing nucleotide triphosphate hydrolases"/>
    <property type="match status" value="1"/>
</dbReference>
<keyword evidence="5" id="KW-0418">Kinase</keyword>
<dbReference type="KEGG" id="mvu:Metvu_1200"/>
<dbReference type="GO" id="GO:0051734">
    <property type="term" value="F:ATP-dependent polynucleotide 5'-hydroxyl-kinase activity"/>
    <property type="evidence" value="ECO:0007669"/>
    <property type="project" value="UniProtKB-EC"/>
</dbReference>
<keyword evidence="3" id="KW-0808">Transferase</keyword>
<dbReference type="PANTHER" id="PTHR12755">
    <property type="entry name" value="CLEAVAGE/POLYADENYLATION FACTOR IA SUBUNIT CLP1P"/>
    <property type="match status" value="1"/>
</dbReference>
<dbReference type="InterPro" id="IPR045116">
    <property type="entry name" value="Clp1/Grc3"/>
</dbReference>
<dbReference type="RefSeq" id="WP_015733278.1">
    <property type="nucleotide sequence ID" value="NC_013407.1"/>
</dbReference>
<comment type="function">
    <text evidence="7">Polynucleotide kinase that can phosphorylate the 5'-hydroxyl groups of both single-stranded RNA (ssRNA) and single-stranded DNA (ssDNA). Exhibits a strong preference for ssRNA.</text>
</comment>
<dbReference type="GeneID" id="8513540"/>
<dbReference type="PANTHER" id="PTHR12755:SF3">
    <property type="entry name" value="POLYNUCLEOTIDE 5'-HYDROXYL-KINASE NOL9"/>
    <property type="match status" value="1"/>
</dbReference>
<dbReference type="GO" id="GO:0006396">
    <property type="term" value="P:RNA processing"/>
    <property type="evidence" value="ECO:0007669"/>
    <property type="project" value="InterPro"/>
</dbReference>
<reference evidence="11" key="1">
    <citation type="submission" date="2009-10" db="EMBL/GenBank/DDBJ databases">
        <title>Complete sequence of chromosome of Methanocaldococcus vulcanius M7.</title>
        <authorList>
            <consortium name="US DOE Joint Genome Institute"/>
            <person name="Lucas S."/>
            <person name="Copeland A."/>
            <person name="Lapidus A."/>
            <person name="Glavina del Rio T."/>
            <person name="Dalin E."/>
            <person name="Tice H."/>
            <person name="Bruce D."/>
            <person name="Goodwin L."/>
            <person name="Pitluck S."/>
            <person name="Lcollab F.I."/>
            <person name="Brettin T."/>
            <person name="Detter J.C."/>
            <person name="Han C."/>
            <person name="Tapia R."/>
            <person name="Kuske C.R."/>
            <person name="Schmutz J."/>
            <person name="Larimer F."/>
            <person name="Land M."/>
            <person name="Hauser L."/>
            <person name="Kyrpides N."/>
            <person name="Ovchinikova G."/>
            <person name="Sieprawska-Lupa M."/>
            <person name="Whitman W.B."/>
            <person name="Woyke T."/>
        </authorList>
    </citation>
    <scope>NUCLEOTIDE SEQUENCE [LARGE SCALE GENOMIC DNA]</scope>
    <source>
        <strain evidence="11">M7</strain>
    </source>
</reference>
<dbReference type="EMBL" id="CP001787">
    <property type="protein sequence ID" value="ACX73058.1"/>
    <property type="molecule type" value="Genomic_DNA"/>
</dbReference>
<organism evidence="11 12">
    <name type="scientific">Methanocaldococcus vulcanius (strain ATCC 700851 / DSM 12094 / M7)</name>
    <name type="common">Methanococcus vulcanius</name>
    <dbReference type="NCBI Taxonomy" id="579137"/>
    <lineage>
        <taxon>Archaea</taxon>
        <taxon>Methanobacteriati</taxon>
        <taxon>Methanobacteriota</taxon>
        <taxon>Methanomada group</taxon>
        <taxon>Methanococci</taxon>
        <taxon>Methanococcales</taxon>
        <taxon>Methanocaldococcaceae</taxon>
        <taxon>Methanocaldococcus</taxon>
    </lineage>
</organism>
<keyword evidence="4" id="KW-0547">Nucleotide-binding</keyword>
<dbReference type="Proteomes" id="UP000002063">
    <property type="component" value="Chromosome"/>
</dbReference>
<dbReference type="AlphaFoldDB" id="C9RHK6"/>
<evidence type="ECO:0000256" key="2">
    <source>
        <dbReference type="ARBA" id="ARBA00012157"/>
    </source>
</evidence>
<dbReference type="OrthoDB" id="359472at2157"/>
<evidence type="ECO:0000256" key="3">
    <source>
        <dbReference type="ARBA" id="ARBA00022679"/>
    </source>
</evidence>
<sequence>MITKANYPDDIPESRIELLELIKEKLSEKKKERDILKIIILGGLDSGKTTLTAFLSKELLNLGYKVAILDCDVGQKSILPPATISLGILNEKFEELHNIKPYKSYFIGSTTPIQFFGEMIVGIKRLCDLAEELGVEVVIIDTTGLIFGSGFDLKRMKIELINPNIIVGLEKEGELKPLLDLFKNKYKIVKLKVYDYAKSFSREERRKIRLEKWREYFKDSRSYEIKITINLTGSKVFQGKEISEEEKYLMEALFKWKVFYGSKCEGKYTVVKRDLEEIPRKIDKNVLYYLEPEKFEDIIVGLIDERGFCIDIGILKEIDFENKVLKIISPIDEELLKDVKEIRIGRLKIVEDGDEYLLDRDYL</sequence>
<evidence type="ECO:0000256" key="8">
    <source>
        <dbReference type="ARBA" id="ARBA00044641"/>
    </source>
</evidence>
<keyword evidence="12" id="KW-1185">Reference proteome</keyword>
<evidence type="ECO:0000256" key="1">
    <source>
        <dbReference type="ARBA" id="ARBA00001968"/>
    </source>
</evidence>
<dbReference type="InterPro" id="IPR032319">
    <property type="entry name" value="CLP1_P"/>
</dbReference>